<dbReference type="SUPFAM" id="SSF56112">
    <property type="entry name" value="Protein kinase-like (PK-like)"/>
    <property type="match status" value="1"/>
</dbReference>
<protein>
    <recommendedName>
        <fullName evidence="3">non-specific serine/threonine protein kinase</fullName>
        <ecNumber evidence="3">2.7.11.1</ecNumber>
    </recommendedName>
</protein>
<keyword evidence="6" id="KW-0808">Transferase</keyword>
<evidence type="ECO:0000313" key="20">
    <source>
        <dbReference type="EMBL" id="KAF2287897.1"/>
    </source>
</evidence>
<evidence type="ECO:0000256" key="1">
    <source>
        <dbReference type="ARBA" id="ARBA00004479"/>
    </source>
</evidence>
<evidence type="ECO:0000256" key="11">
    <source>
        <dbReference type="ARBA" id="ARBA00022777"/>
    </source>
</evidence>
<proteinExistence type="inferred from homology"/>
<dbReference type="PROSITE" id="PS50011">
    <property type="entry name" value="PROTEIN_KINASE_DOM"/>
    <property type="match status" value="1"/>
</dbReference>
<comment type="caution">
    <text evidence="20">The sequence shown here is derived from an EMBL/GenBank/DDBJ whole genome shotgun (WGS) entry which is preliminary data.</text>
</comment>
<evidence type="ECO:0000256" key="6">
    <source>
        <dbReference type="ARBA" id="ARBA00022679"/>
    </source>
</evidence>
<gene>
    <name evidence="20" type="ORF">GH714_003125</name>
</gene>
<name>A0A6A6KGJ7_HEVBR</name>
<keyword evidence="15" id="KW-0675">Receptor</keyword>
<dbReference type="Proteomes" id="UP000467840">
    <property type="component" value="Chromosome 8"/>
</dbReference>
<evidence type="ECO:0000256" key="13">
    <source>
        <dbReference type="ARBA" id="ARBA00022989"/>
    </source>
</evidence>
<evidence type="ECO:0000256" key="10">
    <source>
        <dbReference type="ARBA" id="ARBA00022741"/>
    </source>
</evidence>
<evidence type="ECO:0000313" key="21">
    <source>
        <dbReference type="Proteomes" id="UP000467840"/>
    </source>
</evidence>
<dbReference type="GO" id="GO:0016020">
    <property type="term" value="C:membrane"/>
    <property type="evidence" value="ECO:0007669"/>
    <property type="project" value="UniProtKB-SubCell"/>
</dbReference>
<keyword evidence="4" id="KW-0723">Serine/threonine-protein kinase</keyword>
<keyword evidence="11" id="KW-0418">Kinase</keyword>
<evidence type="ECO:0000256" key="8">
    <source>
        <dbReference type="ARBA" id="ARBA00022729"/>
    </source>
</evidence>
<keyword evidence="5" id="KW-0433">Leucine-rich repeat</keyword>
<evidence type="ECO:0000256" key="14">
    <source>
        <dbReference type="ARBA" id="ARBA00023136"/>
    </source>
</evidence>
<evidence type="ECO:0000256" key="12">
    <source>
        <dbReference type="ARBA" id="ARBA00022840"/>
    </source>
</evidence>
<dbReference type="PANTHER" id="PTHR48006">
    <property type="entry name" value="LEUCINE-RICH REPEAT-CONTAINING PROTEIN DDB_G0281931-RELATED"/>
    <property type="match status" value="1"/>
</dbReference>
<evidence type="ECO:0000256" key="4">
    <source>
        <dbReference type="ARBA" id="ARBA00022527"/>
    </source>
</evidence>
<sequence>MAFSCWCCRESRILSFAGDDPKVHPDPHGGPDADQLRRFSLEELQLATDYFSNENFLARGGFGKVYRGRLEDGSLVAVKRLENEPTPGGALQFQTTTEINMAVHRNILRLRGFCMTASERLLVYPCMTNGSVASHLRERPLSQPALNWPTRKRIALGSARGLSYLHDHCNPKIIHRDVKAANIFLDEEFEAVIGDFGLAILMDYNASHITTDVCGTGHIAPEYLNTGICSEKTDVYGYGIMLLELISGQRAFDLAWVAAENDLFLLDWVKVLLRENRLKEMADPDLHGNYIEAEMKQLIQIALLCTRWSPLYRPKMSEVIRLLGGYLEERWDEWQGMETPDQELRLALQPYYFNFDSTEHLPPIELSGPR</sequence>
<evidence type="ECO:0000256" key="3">
    <source>
        <dbReference type="ARBA" id="ARBA00012513"/>
    </source>
</evidence>
<keyword evidence="14" id="KW-0472">Membrane</keyword>
<evidence type="ECO:0000256" key="15">
    <source>
        <dbReference type="ARBA" id="ARBA00023170"/>
    </source>
</evidence>
<dbReference type="EMBL" id="JAAGAX010000016">
    <property type="protein sequence ID" value="KAF2287897.1"/>
    <property type="molecule type" value="Genomic_DNA"/>
</dbReference>
<dbReference type="Gene3D" id="1.10.510.10">
    <property type="entry name" value="Transferase(Phosphotransferase) domain 1"/>
    <property type="match status" value="1"/>
</dbReference>
<evidence type="ECO:0000256" key="7">
    <source>
        <dbReference type="ARBA" id="ARBA00022692"/>
    </source>
</evidence>
<dbReference type="Pfam" id="PF07714">
    <property type="entry name" value="PK_Tyr_Ser-Thr"/>
    <property type="match status" value="1"/>
</dbReference>
<dbReference type="GO" id="GO:0005524">
    <property type="term" value="F:ATP binding"/>
    <property type="evidence" value="ECO:0007669"/>
    <property type="project" value="UniProtKB-KW"/>
</dbReference>
<dbReference type="FunFam" id="3.30.200.20:FF:000015">
    <property type="entry name" value="Somatic embryogenesis receptor kinase 1"/>
    <property type="match status" value="1"/>
</dbReference>
<keyword evidence="8" id="KW-0732">Signal</keyword>
<dbReference type="InterPro" id="IPR051824">
    <property type="entry name" value="LRR_Rcpt-Like_S/T_Kinase"/>
</dbReference>
<dbReference type="InterPro" id="IPR001245">
    <property type="entry name" value="Ser-Thr/Tyr_kinase_cat_dom"/>
</dbReference>
<evidence type="ECO:0000256" key="5">
    <source>
        <dbReference type="ARBA" id="ARBA00022614"/>
    </source>
</evidence>
<keyword evidence="10" id="KW-0547">Nucleotide-binding</keyword>
<evidence type="ECO:0000256" key="16">
    <source>
        <dbReference type="ARBA" id="ARBA00023180"/>
    </source>
</evidence>
<keyword evidence="12" id="KW-0067">ATP-binding</keyword>
<keyword evidence="13" id="KW-1133">Transmembrane helix</keyword>
<dbReference type="PANTHER" id="PTHR48006:SF102">
    <property type="entry name" value="LEUCINE-RICH REPEAT-CONTAINING PROTEIN DDB_G0281931-RELATED"/>
    <property type="match status" value="1"/>
</dbReference>
<keyword evidence="21" id="KW-1185">Reference proteome</keyword>
<keyword evidence="9" id="KW-0677">Repeat</keyword>
<organism evidence="20 21">
    <name type="scientific">Hevea brasiliensis</name>
    <name type="common">Para rubber tree</name>
    <name type="synonym">Siphonia brasiliensis</name>
    <dbReference type="NCBI Taxonomy" id="3981"/>
    <lineage>
        <taxon>Eukaryota</taxon>
        <taxon>Viridiplantae</taxon>
        <taxon>Streptophyta</taxon>
        <taxon>Embryophyta</taxon>
        <taxon>Tracheophyta</taxon>
        <taxon>Spermatophyta</taxon>
        <taxon>Magnoliopsida</taxon>
        <taxon>eudicotyledons</taxon>
        <taxon>Gunneridae</taxon>
        <taxon>Pentapetalae</taxon>
        <taxon>rosids</taxon>
        <taxon>fabids</taxon>
        <taxon>Malpighiales</taxon>
        <taxon>Euphorbiaceae</taxon>
        <taxon>Crotonoideae</taxon>
        <taxon>Micrandreae</taxon>
        <taxon>Hevea</taxon>
    </lineage>
</organism>
<dbReference type="InterPro" id="IPR011009">
    <property type="entry name" value="Kinase-like_dom_sf"/>
</dbReference>
<dbReference type="AlphaFoldDB" id="A0A6A6KGJ7"/>
<feature type="domain" description="Protein kinase" evidence="19">
    <location>
        <begin position="51"/>
        <end position="327"/>
    </location>
</feature>
<evidence type="ECO:0000256" key="18">
    <source>
        <dbReference type="ARBA" id="ARBA00048679"/>
    </source>
</evidence>
<accession>A0A6A6KGJ7</accession>
<dbReference type="PROSITE" id="PS00108">
    <property type="entry name" value="PROTEIN_KINASE_ST"/>
    <property type="match status" value="1"/>
</dbReference>
<dbReference type="InterPro" id="IPR000719">
    <property type="entry name" value="Prot_kinase_dom"/>
</dbReference>
<dbReference type="FunFam" id="1.10.510.10:FF:000016">
    <property type="entry name" value="Somatic embryogenesis receptor-like kinase 1"/>
    <property type="match status" value="1"/>
</dbReference>
<dbReference type="InterPro" id="IPR008271">
    <property type="entry name" value="Ser/Thr_kinase_AS"/>
</dbReference>
<keyword evidence="16" id="KW-0325">Glycoprotein</keyword>
<keyword evidence="7" id="KW-0812">Transmembrane</keyword>
<dbReference type="Gene3D" id="3.30.200.20">
    <property type="entry name" value="Phosphorylase Kinase, domain 1"/>
    <property type="match status" value="1"/>
</dbReference>
<dbReference type="GO" id="GO:0004674">
    <property type="term" value="F:protein serine/threonine kinase activity"/>
    <property type="evidence" value="ECO:0007669"/>
    <property type="project" value="UniProtKB-KW"/>
</dbReference>
<comment type="subcellular location">
    <subcellularLocation>
        <location evidence="1">Membrane</location>
        <topology evidence="1">Single-pass type I membrane protein</topology>
    </subcellularLocation>
</comment>
<comment type="similarity">
    <text evidence="2">Belongs to the protein kinase superfamily. Ser/Thr protein kinase family.</text>
</comment>
<dbReference type="SMART" id="SM00220">
    <property type="entry name" value="S_TKc"/>
    <property type="match status" value="1"/>
</dbReference>
<evidence type="ECO:0000256" key="2">
    <source>
        <dbReference type="ARBA" id="ARBA00008684"/>
    </source>
</evidence>
<evidence type="ECO:0000256" key="17">
    <source>
        <dbReference type="ARBA" id="ARBA00047899"/>
    </source>
</evidence>
<evidence type="ECO:0000256" key="9">
    <source>
        <dbReference type="ARBA" id="ARBA00022737"/>
    </source>
</evidence>
<reference evidence="20 21" key="1">
    <citation type="journal article" date="2020" name="Mol. Plant">
        <title>The Chromosome-Based Rubber Tree Genome Provides New Insights into Spurge Genome Evolution and Rubber Biosynthesis.</title>
        <authorList>
            <person name="Liu J."/>
            <person name="Shi C."/>
            <person name="Shi C.C."/>
            <person name="Li W."/>
            <person name="Zhang Q.J."/>
            <person name="Zhang Y."/>
            <person name="Li K."/>
            <person name="Lu H.F."/>
            <person name="Shi C."/>
            <person name="Zhu S.T."/>
            <person name="Xiao Z.Y."/>
            <person name="Nan H."/>
            <person name="Yue Y."/>
            <person name="Zhu X.G."/>
            <person name="Wu Y."/>
            <person name="Hong X.N."/>
            <person name="Fan G.Y."/>
            <person name="Tong Y."/>
            <person name="Zhang D."/>
            <person name="Mao C.L."/>
            <person name="Liu Y.L."/>
            <person name="Hao S.J."/>
            <person name="Liu W.Q."/>
            <person name="Lv M.Q."/>
            <person name="Zhang H.B."/>
            <person name="Liu Y."/>
            <person name="Hu-Tang G.R."/>
            <person name="Wang J.P."/>
            <person name="Wang J.H."/>
            <person name="Sun Y.H."/>
            <person name="Ni S.B."/>
            <person name="Chen W.B."/>
            <person name="Zhang X.C."/>
            <person name="Jiao Y.N."/>
            <person name="Eichler E.E."/>
            <person name="Li G.H."/>
            <person name="Liu X."/>
            <person name="Gao L.Z."/>
        </authorList>
    </citation>
    <scope>NUCLEOTIDE SEQUENCE [LARGE SCALE GENOMIC DNA]</scope>
    <source>
        <strain evidence="21">cv. GT1</strain>
        <tissue evidence="20">Leaf</tissue>
    </source>
</reference>
<dbReference type="EC" id="2.7.11.1" evidence="3"/>
<comment type="catalytic activity">
    <reaction evidence="18">
        <text>L-seryl-[protein] + ATP = O-phospho-L-seryl-[protein] + ADP + H(+)</text>
        <dbReference type="Rhea" id="RHEA:17989"/>
        <dbReference type="Rhea" id="RHEA-COMP:9863"/>
        <dbReference type="Rhea" id="RHEA-COMP:11604"/>
        <dbReference type="ChEBI" id="CHEBI:15378"/>
        <dbReference type="ChEBI" id="CHEBI:29999"/>
        <dbReference type="ChEBI" id="CHEBI:30616"/>
        <dbReference type="ChEBI" id="CHEBI:83421"/>
        <dbReference type="ChEBI" id="CHEBI:456216"/>
        <dbReference type="EC" id="2.7.11.1"/>
    </reaction>
</comment>
<evidence type="ECO:0000259" key="19">
    <source>
        <dbReference type="PROSITE" id="PS50011"/>
    </source>
</evidence>
<comment type="catalytic activity">
    <reaction evidence="17">
        <text>L-threonyl-[protein] + ATP = O-phospho-L-threonyl-[protein] + ADP + H(+)</text>
        <dbReference type="Rhea" id="RHEA:46608"/>
        <dbReference type="Rhea" id="RHEA-COMP:11060"/>
        <dbReference type="Rhea" id="RHEA-COMP:11605"/>
        <dbReference type="ChEBI" id="CHEBI:15378"/>
        <dbReference type="ChEBI" id="CHEBI:30013"/>
        <dbReference type="ChEBI" id="CHEBI:30616"/>
        <dbReference type="ChEBI" id="CHEBI:61977"/>
        <dbReference type="ChEBI" id="CHEBI:456216"/>
        <dbReference type="EC" id="2.7.11.1"/>
    </reaction>
</comment>